<evidence type="ECO:0000256" key="1">
    <source>
        <dbReference type="SAM" id="MobiDB-lite"/>
    </source>
</evidence>
<dbReference type="RefSeq" id="WP_002769375.1">
    <property type="nucleotide sequence ID" value="NZ_JH597773.1"/>
</dbReference>
<sequence>MKALRYLPFAIFLGSCSIFDVRLATPQDESRIEKVSVPRKMRASGFADEEDLTPLCNGGRIVRVRFMMNTPTEIWCEPATPVENKQTVSTTNESGAGLRSGGAWRNRLPTRTGRAHPNPAWCSTQTAKHHPLRPAPV</sequence>
<protein>
    <recommendedName>
        <fullName evidence="4">Lipoprotein</fullName>
    </recommendedName>
</protein>
<organism evidence="2 3">
    <name type="scientific">Leptonema illini DSM 21528</name>
    <dbReference type="NCBI Taxonomy" id="929563"/>
    <lineage>
        <taxon>Bacteria</taxon>
        <taxon>Pseudomonadati</taxon>
        <taxon>Spirochaetota</taxon>
        <taxon>Spirochaetia</taxon>
        <taxon>Leptospirales</taxon>
        <taxon>Leptospiraceae</taxon>
        <taxon>Leptonema</taxon>
    </lineage>
</organism>
<evidence type="ECO:0000313" key="3">
    <source>
        <dbReference type="Proteomes" id="UP000005737"/>
    </source>
</evidence>
<dbReference type="Proteomes" id="UP000005737">
    <property type="component" value="Unassembled WGS sequence"/>
</dbReference>
<feature type="compositionally biased region" description="Basic residues" evidence="1">
    <location>
        <begin position="127"/>
        <end position="137"/>
    </location>
</feature>
<feature type="compositionally biased region" description="Polar residues" evidence="1">
    <location>
        <begin position="84"/>
        <end position="94"/>
    </location>
</feature>
<name>H2CKL2_9LEPT</name>
<evidence type="ECO:0008006" key="4">
    <source>
        <dbReference type="Google" id="ProtNLM"/>
    </source>
</evidence>
<evidence type="ECO:0000313" key="2">
    <source>
        <dbReference type="EMBL" id="EHQ05067.1"/>
    </source>
</evidence>
<keyword evidence="3" id="KW-1185">Reference proteome</keyword>
<accession>H2CKL2</accession>
<dbReference type="HOGENOM" id="CLU_1862713_0_0_12"/>
<proteinExistence type="predicted"/>
<dbReference type="PROSITE" id="PS51257">
    <property type="entry name" value="PROKAR_LIPOPROTEIN"/>
    <property type="match status" value="1"/>
</dbReference>
<dbReference type="EMBL" id="JH597773">
    <property type="protein sequence ID" value="EHQ05067.1"/>
    <property type="molecule type" value="Genomic_DNA"/>
</dbReference>
<feature type="region of interest" description="Disordered" evidence="1">
    <location>
        <begin position="84"/>
        <end position="137"/>
    </location>
</feature>
<gene>
    <name evidence="2" type="ORF">Lepil_0360</name>
</gene>
<dbReference type="AlphaFoldDB" id="H2CKL2"/>
<reference evidence="2 3" key="1">
    <citation type="submission" date="2011-10" db="EMBL/GenBank/DDBJ databases">
        <title>The Improved High-Quality Draft genome of Leptonema illini DSM 21528.</title>
        <authorList>
            <consortium name="US DOE Joint Genome Institute (JGI-PGF)"/>
            <person name="Lucas S."/>
            <person name="Copeland A."/>
            <person name="Lapidus A."/>
            <person name="Glavina del Rio T."/>
            <person name="Dalin E."/>
            <person name="Tice H."/>
            <person name="Bruce D."/>
            <person name="Goodwin L."/>
            <person name="Pitluck S."/>
            <person name="Peters L."/>
            <person name="Mikhailova N."/>
            <person name="Held B."/>
            <person name="Kyrpides N."/>
            <person name="Mavromatis K."/>
            <person name="Ivanova N."/>
            <person name="Markowitz V."/>
            <person name="Cheng J.-F."/>
            <person name="Hugenholtz P."/>
            <person name="Woyke T."/>
            <person name="Wu D."/>
            <person name="Gronow S."/>
            <person name="Wellnitz S."/>
            <person name="Brambilla E.-M."/>
            <person name="Klenk H.-P."/>
            <person name="Eisen J.A."/>
        </authorList>
    </citation>
    <scope>NUCLEOTIDE SEQUENCE [LARGE SCALE GENOMIC DNA]</scope>
    <source>
        <strain evidence="2 3">DSM 21528</strain>
    </source>
</reference>